<feature type="transmembrane region" description="Helical" evidence="2">
    <location>
        <begin position="27"/>
        <end position="47"/>
    </location>
</feature>
<feature type="transmembrane region" description="Helical" evidence="2">
    <location>
        <begin position="53"/>
        <end position="75"/>
    </location>
</feature>
<organism evidence="4 5">
    <name type="scientific">Actinoplanes nipponensis</name>
    <dbReference type="NCBI Taxonomy" id="135950"/>
    <lineage>
        <taxon>Bacteria</taxon>
        <taxon>Bacillati</taxon>
        <taxon>Actinomycetota</taxon>
        <taxon>Actinomycetes</taxon>
        <taxon>Micromonosporales</taxon>
        <taxon>Micromonosporaceae</taxon>
        <taxon>Actinoplanes</taxon>
    </lineage>
</organism>
<dbReference type="AlphaFoldDB" id="A0A919JM55"/>
<reference evidence="4" key="1">
    <citation type="submission" date="2021-01" db="EMBL/GenBank/DDBJ databases">
        <title>Whole genome shotgun sequence of Actinoplanes nipponensis NBRC 14063.</title>
        <authorList>
            <person name="Komaki H."/>
            <person name="Tamura T."/>
        </authorList>
    </citation>
    <scope>NUCLEOTIDE SEQUENCE</scope>
    <source>
        <strain evidence="4">NBRC 14063</strain>
    </source>
</reference>
<evidence type="ECO:0000256" key="1">
    <source>
        <dbReference type="SAM" id="MobiDB-lite"/>
    </source>
</evidence>
<feature type="region of interest" description="Disordered" evidence="1">
    <location>
        <begin position="158"/>
        <end position="192"/>
    </location>
</feature>
<evidence type="ECO:0000313" key="4">
    <source>
        <dbReference type="EMBL" id="GIE53323.1"/>
    </source>
</evidence>
<comment type="caution">
    <text evidence="4">The sequence shown here is derived from an EMBL/GenBank/DDBJ whole genome shotgun (WGS) entry which is preliminary data.</text>
</comment>
<dbReference type="RefSeq" id="WP_203775271.1">
    <property type="nucleotide sequence ID" value="NZ_BAAAYJ010000022.1"/>
</dbReference>
<feature type="compositionally biased region" description="Pro residues" evidence="1">
    <location>
        <begin position="163"/>
        <end position="174"/>
    </location>
</feature>
<name>A0A919JM55_9ACTN</name>
<keyword evidence="5" id="KW-1185">Reference proteome</keyword>
<gene>
    <name evidence="4" type="ORF">Ani05nite_68570</name>
</gene>
<feature type="domain" description="YcxB-like C-terminal" evidence="3">
    <location>
        <begin position="94"/>
        <end position="154"/>
    </location>
</feature>
<keyword evidence="2" id="KW-0812">Transmembrane</keyword>
<dbReference type="Proteomes" id="UP000647172">
    <property type="component" value="Unassembled WGS sequence"/>
</dbReference>
<keyword evidence="2" id="KW-0472">Membrane</keyword>
<proteinExistence type="predicted"/>
<dbReference type="InterPro" id="IPR025588">
    <property type="entry name" value="YcxB-like_C"/>
</dbReference>
<dbReference type="EMBL" id="BOMQ01000081">
    <property type="protein sequence ID" value="GIE53323.1"/>
    <property type="molecule type" value="Genomic_DNA"/>
</dbReference>
<evidence type="ECO:0000259" key="3">
    <source>
        <dbReference type="Pfam" id="PF14317"/>
    </source>
</evidence>
<accession>A0A919JM55</accession>
<keyword evidence="2" id="KW-1133">Transmembrane helix</keyword>
<evidence type="ECO:0000256" key="2">
    <source>
        <dbReference type="SAM" id="Phobius"/>
    </source>
</evidence>
<sequence length="192" mass="19866">MPLSFAAEPDERLLGAAVRHVSRQRFMVLRVAGLLLGAVGSLCWLVLDGSRSYLVLGLTLAIALFFGVVLVELAARQATRMSVKRVSRPTTYRFGPAGVGVGTELVRTEMSWAAIRSTEELPGQVILALAGGGFVPVPVGGLTGEQLAELRALLSGNVGRPAAAPPPVPPPVPASGPAADRPGPPGVRPPTP</sequence>
<protein>
    <recommendedName>
        <fullName evidence="3">YcxB-like C-terminal domain-containing protein</fullName>
    </recommendedName>
</protein>
<dbReference type="Pfam" id="PF14317">
    <property type="entry name" value="YcxB"/>
    <property type="match status" value="1"/>
</dbReference>
<evidence type="ECO:0000313" key="5">
    <source>
        <dbReference type="Proteomes" id="UP000647172"/>
    </source>
</evidence>
<feature type="compositionally biased region" description="Pro residues" evidence="1">
    <location>
        <begin position="182"/>
        <end position="192"/>
    </location>
</feature>